<keyword evidence="4" id="KW-1185">Reference proteome</keyword>
<dbReference type="NCBIfam" id="TIGR00762">
    <property type="entry name" value="DegV"/>
    <property type="match status" value="1"/>
</dbReference>
<dbReference type="Gene3D" id="3.40.50.10170">
    <property type="match status" value="1"/>
</dbReference>
<dbReference type="OrthoDB" id="9760324at2"/>
<dbReference type="InterPro" id="IPR003797">
    <property type="entry name" value="DegV"/>
</dbReference>
<dbReference type="Pfam" id="PF02645">
    <property type="entry name" value="DegV"/>
    <property type="match status" value="1"/>
</dbReference>
<dbReference type="PROSITE" id="PS51480">
    <property type="entry name" value="DHAL"/>
    <property type="match status" value="1"/>
</dbReference>
<keyword evidence="3" id="KW-0449">Lipoprotein</keyword>
<dbReference type="GO" id="GO:0006071">
    <property type="term" value="P:glycerol metabolic process"/>
    <property type="evidence" value="ECO:0007669"/>
    <property type="project" value="InterPro"/>
</dbReference>
<dbReference type="SMART" id="SM01121">
    <property type="entry name" value="Dak1_2"/>
    <property type="match status" value="1"/>
</dbReference>
<dbReference type="PANTHER" id="PTHR33434:SF8">
    <property type="entry name" value="DEGV DOMAIN-CONTAINING PROTEIN SPR1019"/>
    <property type="match status" value="1"/>
</dbReference>
<dbReference type="PANTHER" id="PTHR33434">
    <property type="entry name" value="DEGV DOMAIN-CONTAINING PROTEIN DR_1986-RELATED"/>
    <property type="match status" value="1"/>
</dbReference>
<accession>A0A0W0XN75</accession>
<dbReference type="InterPro" id="IPR048394">
    <property type="entry name" value="FakA-like_M"/>
</dbReference>
<dbReference type="GO" id="GO:0004371">
    <property type="term" value="F:glycerone kinase activity"/>
    <property type="evidence" value="ECO:0007669"/>
    <property type="project" value="InterPro"/>
</dbReference>
<dbReference type="SMART" id="SM01120">
    <property type="entry name" value="Dak2"/>
    <property type="match status" value="1"/>
</dbReference>
<dbReference type="Pfam" id="PF02734">
    <property type="entry name" value="Dak2"/>
    <property type="match status" value="1"/>
</dbReference>
<dbReference type="Gene3D" id="1.25.40.340">
    <property type="match status" value="1"/>
</dbReference>
<sequence>MALLHLDAELLHSAVIHACYTLIQQRESLNAINLFPVADGDTGDNMAATARAIVIHAKPMTSMEATCRAIADAGILGARGNSGMIFSQFFNGLLDTTMPPQLDTRYFAAMVSRAAASVRAAIVNPVEGTILTVMETWALALEHATVRTSCFNQLMIETEPPLEEALQGTANTLTVLKEAHVVDAGALGFRLFVRGFAEFLANPLQKRETIDLLHCESHHEDQPVSGQPPVTRYCTEAMLVGEGIDKAAITQAVQDKGDSIVLTANSRICRLHLHCNKPWQVFSSLQSLGKVQYPKVDDMLRQYEIIHQRQYPIALVTDTCANIPHDVADQYQIHFITINVHFDGHDLLDRYCLDGENFYDHLTQSVVYPTTSFPAPALIEEKLRHLSAHYEQVLVISVAKALSGTHDAIVKASQPFANVHVINSRHVAGSQGLLLNHAAELIADGHSIEAIKQSLQDKIAKTKIFVMVNQFDSLIRSGRVSKLKGMLAQFSGVKPIISLDEEGKGIIHDKAFSETKALSKLVSLIQEQASDKGLDNYCIIHAGVPEKAEEFALMTTEAFGYEPAFIEPASTAIGLHAGKGSIALAAIVN</sequence>
<protein>
    <submittedName>
        <fullName evidence="3">Lipoprotein</fullName>
    </submittedName>
</protein>
<dbReference type="STRING" id="458.Lrub_2737"/>
<dbReference type="Pfam" id="PF21645">
    <property type="entry name" value="FakA-like_M"/>
    <property type="match status" value="1"/>
</dbReference>
<dbReference type="InterPro" id="IPR043168">
    <property type="entry name" value="DegV_C"/>
</dbReference>
<evidence type="ECO:0000313" key="3">
    <source>
        <dbReference type="EMBL" id="KTD45940.1"/>
    </source>
</evidence>
<dbReference type="PROSITE" id="PS51482">
    <property type="entry name" value="DEGV"/>
    <property type="match status" value="1"/>
</dbReference>
<proteinExistence type="predicted"/>
<dbReference type="SUPFAM" id="SSF101473">
    <property type="entry name" value="DhaL-like"/>
    <property type="match status" value="1"/>
</dbReference>
<name>A0A0W0XN75_9GAMM</name>
<keyword evidence="1" id="KW-0446">Lipid-binding</keyword>
<dbReference type="InterPro" id="IPR036117">
    <property type="entry name" value="DhaL_dom_sf"/>
</dbReference>
<comment type="caution">
    <text evidence="3">The sequence shown here is derived from an EMBL/GenBank/DDBJ whole genome shotgun (WGS) entry which is preliminary data.</text>
</comment>
<reference evidence="3 4" key="1">
    <citation type="submission" date="2015-11" db="EMBL/GenBank/DDBJ databases">
        <title>Genomic analysis of 38 Legionella species identifies large and diverse effector repertoires.</title>
        <authorList>
            <person name="Burstein D."/>
            <person name="Amaro F."/>
            <person name="Zusman T."/>
            <person name="Lifshitz Z."/>
            <person name="Cohen O."/>
            <person name="Gilbert J.A."/>
            <person name="Pupko T."/>
            <person name="Shuman H.A."/>
            <person name="Segal G."/>
        </authorList>
    </citation>
    <scope>NUCLEOTIDE SEQUENCE [LARGE SCALE GENOMIC DNA]</scope>
    <source>
        <strain evidence="3 4">WA-270A-C2</strain>
    </source>
</reference>
<evidence type="ECO:0000259" key="2">
    <source>
        <dbReference type="PROSITE" id="PS51480"/>
    </source>
</evidence>
<dbReference type="InterPro" id="IPR004007">
    <property type="entry name" value="DhaL_dom"/>
</dbReference>
<dbReference type="AlphaFoldDB" id="A0A0W0XN75"/>
<dbReference type="PATRIC" id="fig|458.5.peg.2856"/>
<evidence type="ECO:0000256" key="1">
    <source>
        <dbReference type="ARBA" id="ARBA00023121"/>
    </source>
</evidence>
<dbReference type="EMBL" id="LNYT01000022">
    <property type="protein sequence ID" value="KTD45940.1"/>
    <property type="molecule type" value="Genomic_DNA"/>
</dbReference>
<dbReference type="Gene3D" id="3.30.1180.10">
    <property type="match status" value="1"/>
</dbReference>
<dbReference type="InterPro" id="IPR033470">
    <property type="entry name" value="FakA-like_C"/>
</dbReference>
<gene>
    <name evidence="3" type="primary">yfhG</name>
    <name evidence="3" type="ORF">Lrub_2737</name>
</gene>
<dbReference type="Proteomes" id="UP000054608">
    <property type="component" value="Unassembled WGS sequence"/>
</dbReference>
<dbReference type="RefSeq" id="WP_058532685.1">
    <property type="nucleotide sequence ID" value="NZ_CAAAIN010000004.1"/>
</dbReference>
<evidence type="ECO:0000313" key="4">
    <source>
        <dbReference type="Proteomes" id="UP000054608"/>
    </source>
</evidence>
<feature type="domain" description="DhaL" evidence="2">
    <location>
        <begin position="9"/>
        <end position="198"/>
    </location>
</feature>
<dbReference type="InterPro" id="IPR050270">
    <property type="entry name" value="DegV_domain_contain"/>
</dbReference>
<dbReference type="GO" id="GO:0008289">
    <property type="term" value="F:lipid binding"/>
    <property type="evidence" value="ECO:0007669"/>
    <property type="project" value="UniProtKB-KW"/>
</dbReference>
<dbReference type="SUPFAM" id="SSF82549">
    <property type="entry name" value="DAK1/DegV-like"/>
    <property type="match status" value="1"/>
</dbReference>
<organism evidence="3 4">
    <name type="scientific">Legionella rubrilucens</name>
    <dbReference type="NCBI Taxonomy" id="458"/>
    <lineage>
        <taxon>Bacteria</taxon>
        <taxon>Pseudomonadati</taxon>
        <taxon>Pseudomonadota</taxon>
        <taxon>Gammaproteobacteria</taxon>
        <taxon>Legionellales</taxon>
        <taxon>Legionellaceae</taxon>
        <taxon>Legionella</taxon>
    </lineage>
</organism>